<dbReference type="InterPro" id="IPR036116">
    <property type="entry name" value="FN3_sf"/>
</dbReference>
<accession>X0TWF7</accession>
<dbReference type="Gene3D" id="3.80.10.10">
    <property type="entry name" value="Ribonuclease Inhibitor"/>
    <property type="match status" value="2"/>
</dbReference>
<organism evidence="9">
    <name type="scientific">marine sediment metagenome</name>
    <dbReference type="NCBI Taxonomy" id="412755"/>
    <lineage>
        <taxon>unclassified sequences</taxon>
        <taxon>metagenomes</taxon>
        <taxon>ecological metagenomes</taxon>
    </lineage>
</organism>
<dbReference type="InterPro" id="IPR032675">
    <property type="entry name" value="LRR_dom_sf"/>
</dbReference>
<evidence type="ECO:0000256" key="7">
    <source>
        <dbReference type="ARBA" id="ARBA00023136"/>
    </source>
</evidence>
<name>X0TWF7_9ZZZZ</name>
<dbReference type="FunFam" id="3.80.10.10:FF:000383">
    <property type="entry name" value="Leucine-rich repeat receptor protein kinase EMS1"/>
    <property type="match status" value="1"/>
</dbReference>
<sequence length="280" mass="29996">EVGSTPAFSCDAQSEIPTEECEALVDLYNSTDGPNWTDNSNWLEALFPCEWFGVSCEAGHVYQINLQTNNLSGSIPTELGNLSSLVYLLLPNNQLSGSIPTELGSLSILGGLFLGNNQLSGSVPPELGNLNSLEYLILENNQLSGSIPIELGSLSNLEYLWLYNNQLSGNIPAQIANLTSLSYADFGYNMLSAVDPDLIDFLNSIDPDWAETQTVPPSDVQAVNITTSSIELSWTPIAYTSDGGYYQVSFATVPGGPYTIHGTTADKTATGYNADDLSAD</sequence>
<evidence type="ECO:0000256" key="3">
    <source>
        <dbReference type="ARBA" id="ARBA00022614"/>
    </source>
</evidence>
<comment type="subcellular location">
    <subcellularLocation>
        <location evidence="1">Cell envelope</location>
    </subcellularLocation>
    <subcellularLocation>
        <location evidence="2">Membrane</location>
    </subcellularLocation>
</comment>
<dbReference type="SUPFAM" id="SSF52058">
    <property type="entry name" value="L domain-like"/>
    <property type="match status" value="1"/>
</dbReference>
<keyword evidence="5" id="KW-0677">Repeat</keyword>
<dbReference type="SUPFAM" id="SSF49265">
    <property type="entry name" value="Fibronectin type III"/>
    <property type="match status" value="1"/>
</dbReference>
<keyword evidence="7" id="KW-0472">Membrane</keyword>
<dbReference type="InterPro" id="IPR051848">
    <property type="entry name" value="PGIP"/>
</dbReference>
<feature type="domain" description="Fibronectin type-III" evidence="8">
    <location>
        <begin position="216"/>
        <end position="280"/>
    </location>
</feature>
<protein>
    <recommendedName>
        <fullName evidence="8">Fibronectin type-III domain-containing protein</fullName>
    </recommendedName>
</protein>
<dbReference type="InterPro" id="IPR003961">
    <property type="entry name" value="FN3_dom"/>
</dbReference>
<evidence type="ECO:0000259" key="8">
    <source>
        <dbReference type="PROSITE" id="PS50853"/>
    </source>
</evidence>
<dbReference type="InterPro" id="IPR013783">
    <property type="entry name" value="Ig-like_fold"/>
</dbReference>
<dbReference type="PROSITE" id="PS50853">
    <property type="entry name" value="FN3"/>
    <property type="match status" value="1"/>
</dbReference>
<gene>
    <name evidence="9" type="ORF">S01H1_27650</name>
</gene>
<feature type="non-terminal residue" evidence="9">
    <location>
        <position position="280"/>
    </location>
</feature>
<evidence type="ECO:0000256" key="6">
    <source>
        <dbReference type="ARBA" id="ARBA00022989"/>
    </source>
</evidence>
<dbReference type="PANTHER" id="PTHR48059:SF30">
    <property type="entry name" value="OS06G0587000 PROTEIN"/>
    <property type="match status" value="1"/>
</dbReference>
<evidence type="ECO:0000256" key="2">
    <source>
        <dbReference type="ARBA" id="ARBA00004370"/>
    </source>
</evidence>
<reference evidence="9" key="1">
    <citation type="journal article" date="2014" name="Front. Microbiol.">
        <title>High frequency of phylogenetically diverse reductive dehalogenase-homologous genes in deep subseafloor sedimentary metagenomes.</title>
        <authorList>
            <person name="Kawai M."/>
            <person name="Futagami T."/>
            <person name="Toyoda A."/>
            <person name="Takaki Y."/>
            <person name="Nishi S."/>
            <person name="Hori S."/>
            <person name="Arai W."/>
            <person name="Tsubouchi T."/>
            <person name="Morono Y."/>
            <person name="Uchiyama I."/>
            <person name="Ito T."/>
            <person name="Fujiyama A."/>
            <person name="Inagaki F."/>
            <person name="Takami H."/>
        </authorList>
    </citation>
    <scope>NUCLEOTIDE SEQUENCE</scope>
    <source>
        <strain evidence="9">Expedition CK06-06</strain>
    </source>
</reference>
<feature type="non-terminal residue" evidence="9">
    <location>
        <position position="1"/>
    </location>
</feature>
<dbReference type="PANTHER" id="PTHR48059">
    <property type="entry name" value="POLYGALACTURONASE INHIBITOR 1"/>
    <property type="match status" value="1"/>
</dbReference>
<dbReference type="FunFam" id="3.80.10.10:FF:000129">
    <property type="entry name" value="Leucine-rich repeat receptor-like kinase"/>
    <property type="match status" value="1"/>
</dbReference>
<evidence type="ECO:0000256" key="1">
    <source>
        <dbReference type="ARBA" id="ARBA00004196"/>
    </source>
</evidence>
<dbReference type="InterPro" id="IPR001611">
    <property type="entry name" value="Leu-rich_rpt"/>
</dbReference>
<evidence type="ECO:0000256" key="5">
    <source>
        <dbReference type="ARBA" id="ARBA00022737"/>
    </source>
</evidence>
<dbReference type="EMBL" id="BARS01016857">
    <property type="protein sequence ID" value="GAF91501.1"/>
    <property type="molecule type" value="Genomic_DNA"/>
</dbReference>
<dbReference type="GO" id="GO:0030313">
    <property type="term" value="C:cell envelope"/>
    <property type="evidence" value="ECO:0007669"/>
    <property type="project" value="UniProtKB-SubCell"/>
</dbReference>
<dbReference type="InterPro" id="IPR025875">
    <property type="entry name" value="Leu-rich_rpt_4"/>
</dbReference>
<keyword evidence="3" id="KW-0433">Leucine-rich repeat</keyword>
<dbReference type="CDD" id="cd00063">
    <property type="entry name" value="FN3"/>
    <property type="match status" value="1"/>
</dbReference>
<evidence type="ECO:0000256" key="4">
    <source>
        <dbReference type="ARBA" id="ARBA00022692"/>
    </source>
</evidence>
<dbReference type="GO" id="GO:0016020">
    <property type="term" value="C:membrane"/>
    <property type="evidence" value="ECO:0007669"/>
    <property type="project" value="UniProtKB-SubCell"/>
</dbReference>
<dbReference type="AlphaFoldDB" id="X0TWF7"/>
<keyword evidence="6" id="KW-1133">Transmembrane helix</keyword>
<dbReference type="Pfam" id="PF12799">
    <property type="entry name" value="LRR_4"/>
    <property type="match status" value="1"/>
</dbReference>
<proteinExistence type="predicted"/>
<evidence type="ECO:0000313" key="9">
    <source>
        <dbReference type="EMBL" id="GAF91501.1"/>
    </source>
</evidence>
<comment type="caution">
    <text evidence="9">The sequence shown here is derived from an EMBL/GenBank/DDBJ whole genome shotgun (WGS) entry which is preliminary data.</text>
</comment>
<dbReference type="Pfam" id="PF00560">
    <property type="entry name" value="LRR_1"/>
    <property type="match status" value="3"/>
</dbReference>
<keyword evidence="4" id="KW-0812">Transmembrane</keyword>
<dbReference type="Gene3D" id="2.60.40.10">
    <property type="entry name" value="Immunoglobulins"/>
    <property type="match status" value="1"/>
</dbReference>